<evidence type="ECO:0000313" key="13">
    <source>
        <dbReference type="WBParaSite" id="SVE_0992200.1"/>
    </source>
</evidence>
<dbReference type="GO" id="GO:0005778">
    <property type="term" value="C:peroxisomal membrane"/>
    <property type="evidence" value="ECO:0007669"/>
    <property type="project" value="UniProtKB-SubCell"/>
</dbReference>
<organism evidence="12 13">
    <name type="scientific">Strongyloides venezuelensis</name>
    <name type="common">Threadworm</name>
    <dbReference type="NCBI Taxonomy" id="75913"/>
    <lineage>
        <taxon>Eukaryota</taxon>
        <taxon>Metazoa</taxon>
        <taxon>Ecdysozoa</taxon>
        <taxon>Nematoda</taxon>
        <taxon>Chromadorea</taxon>
        <taxon>Rhabditida</taxon>
        <taxon>Tylenchina</taxon>
        <taxon>Panagrolaimomorpha</taxon>
        <taxon>Strongyloidoidea</taxon>
        <taxon>Strongyloididae</taxon>
        <taxon>Strongyloides</taxon>
    </lineage>
</organism>
<evidence type="ECO:0000256" key="10">
    <source>
        <dbReference type="RuleBase" id="RU367032"/>
    </source>
</evidence>
<dbReference type="InterPro" id="IPR006785">
    <property type="entry name" value="Pex14_N"/>
</dbReference>
<dbReference type="PANTHER" id="PTHR23058">
    <property type="entry name" value="PEROXISOMAL MEMBRANE PROTEIN PEX14"/>
    <property type="match status" value="1"/>
</dbReference>
<dbReference type="GO" id="GO:0005102">
    <property type="term" value="F:signaling receptor binding"/>
    <property type="evidence" value="ECO:0007669"/>
    <property type="project" value="TreeGrafter"/>
</dbReference>
<protein>
    <recommendedName>
        <fullName evidence="7 10">Peroxisomal membrane protein PEX14</fullName>
    </recommendedName>
    <alternativeName>
        <fullName evidence="8 10">Peroxin-14</fullName>
    </alternativeName>
</protein>
<evidence type="ECO:0000256" key="5">
    <source>
        <dbReference type="ARBA" id="ARBA00023136"/>
    </source>
</evidence>
<evidence type="ECO:0000256" key="9">
    <source>
        <dbReference type="ARBA" id="ARBA00046271"/>
    </source>
</evidence>
<dbReference type="WBParaSite" id="SVE_0992200.1">
    <property type="protein sequence ID" value="SVE_0992200.1"/>
    <property type="gene ID" value="SVE_0992200"/>
</dbReference>
<comment type="subcellular location">
    <subcellularLocation>
        <location evidence="9 10">Peroxisome membrane</location>
    </subcellularLocation>
</comment>
<reference evidence="13" key="2">
    <citation type="submission" date="2015-08" db="UniProtKB">
        <authorList>
            <consortium name="WormBaseParasite"/>
        </authorList>
    </citation>
    <scope>IDENTIFICATION</scope>
</reference>
<evidence type="ECO:0000256" key="1">
    <source>
        <dbReference type="ARBA" id="ARBA00005443"/>
    </source>
</evidence>
<dbReference type="Pfam" id="PF04695">
    <property type="entry name" value="Pex14_N"/>
    <property type="match status" value="1"/>
</dbReference>
<keyword evidence="5 10" id="KW-0472">Membrane</keyword>
<sequence length="227" mass="26015">MSNSEIRNEMVEAAVKFMKNPKVRSTPISEQKSFLIEKGLTEEEIEHAIKEVGYVSINKMEVFENKTVSNEGSILSKIQKIILWFGALYGTYTLLRNYLLPDEKLKNIEGQVSELQNAIKFLTTSSSQTLAVIQEQEKILNNLMQILSKNIESDMKVNEVYNDISTIKKLLLGKDQFPSIIEPKLNENNTFKAILTDDDKECSVPTWQLPYPKDSLEYEDDQLDNNI</sequence>
<comment type="similarity">
    <text evidence="1 10">Belongs to the peroxin-14 family.</text>
</comment>
<evidence type="ECO:0000256" key="3">
    <source>
        <dbReference type="ARBA" id="ARBA00022927"/>
    </source>
</evidence>
<dbReference type="GO" id="GO:1990429">
    <property type="term" value="C:peroxisomal importomer complex"/>
    <property type="evidence" value="ECO:0007669"/>
    <property type="project" value="TreeGrafter"/>
</dbReference>
<comment type="function">
    <text evidence="10">Component of the PEX13-PEX14 docking complex, a translocon channel that specifically mediates the import of peroxisomal cargo proteins bound to PEX5 receptor. The PEX13-PEX14 docking complex forms a large import pore which can be opened to a diameter of about 9 nm. Mechanistically, PEX5 receptor along with cargo proteins associates with the PEX14 subunit of the PEX13-PEX14 docking complex in the cytosol, leading to the insertion of the receptor into the organelle membrane with the concomitant translocation of the cargo into the peroxisome matrix.</text>
</comment>
<keyword evidence="3 10" id="KW-0653">Protein transport</keyword>
<evidence type="ECO:0000256" key="2">
    <source>
        <dbReference type="ARBA" id="ARBA00022448"/>
    </source>
</evidence>
<keyword evidence="12" id="KW-1185">Reference proteome</keyword>
<accession>A0A0K0FLK7</accession>
<keyword evidence="6 10" id="KW-0576">Peroxisome</keyword>
<evidence type="ECO:0000313" key="12">
    <source>
        <dbReference type="Proteomes" id="UP000035680"/>
    </source>
</evidence>
<evidence type="ECO:0000256" key="7">
    <source>
        <dbReference type="ARBA" id="ARBA00029502"/>
    </source>
</evidence>
<name>A0A0K0FLK7_STRVS</name>
<dbReference type="InterPro" id="IPR025655">
    <property type="entry name" value="PEX14"/>
</dbReference>
<dbReference type="GO" id="GO:0016560">
    <property type="term" value="P:protein import into peroxisome matrix, docking"/>
    <property type="evidence" value="ECO:0007669"/>
    <property type="project" value="UniProtKB-UniRule"/>
</dbReference>
<feature type="domain" description="Peroxisome membrane anchor protein Pex14p N-terminal" evidence="11">
    <location>
        <begin position="7"/>
        <end position="51"/>
    </location>
</feature>
<dbReference type="Proteomes" id="UP000035680">
    <property type="component" value="Unassembled WGS sequence"/>
</dbReference>
<proteinExistence type="inferred from homology"/>
<keyword evidence="2 10" id="KW-0813">Transport</keyword>
<reference evidence="12" key="1">
    <citation type="submission" date="2014-07" db="EMBL/GenBank/DDBJ databases">
        <authorList>
            <person name="Martin A.A"/>
            <person name="De Silva N."/>
        </authorList>
    </citation>
    <scope>NUCLEOTIDE SEQUENCE</scope>
</reference>
<dbReference type="AlphaFoldDB" id="A0A0K0FLK7"/>
<evidence type="ECO:0000256" key="4">
    <source>
        <dbReference type="ARBA" id="ARBA00023010"/>
    </source>
</evidence>
<keyword evidence="4" id="KW-0811">Translocation</keyword>
<dbReference type="STRING" id="75913.A0A0K0FLK7"/>
<dbReference type="PANTHER" id="PTHR23058:SF0">
    <property type="entry name" value="PEROXISOMAL MEMBRANE PROTEIN PEX14"/>
    <property type="match status" value="1"/>
</dbReference>
<evidence type="ECO:0000256" key="8">
    <source>
        <dbReference type="ARBA" id="ARBA00029691"/>
    </source>
</evidence>
<evidence type="ECO:0000256" key="6">
    <source>
        <dbReference type="ARBA" id="ARBA00023140"/>
    </source>
</evidence>
<dbReference type="Gene3D" id="1.10.10.10">
    <property type="entry name" value="Winged helix-like DNA-binding domain superfamily/Winged helix DNA-binding domain"/>
    <property type="match status" value="1"/>
</dbReference>
<evidence type="ECO:0000259" key="11">
    <source>
        <dbReference type="Pfam" id="PF04695"/>
    </source>
</evidence>
<dbReference type="InterPro" id="IPR036388">
    <property type="entry name" value="WH-like_DNA-bd_sf"/>
</dbReference>